<dbReference type="Pfam" id="PF14803">
    <property type="entry name" value="Zn_ribbon_Nudix"/>
    <property type="match status" value="1"/>
</dbReference>
<dbReference type="Pfam" id="PF00293">
    <property type="entry name" value="NUDIX"/>
    <property type="match status" value="1"/>
</dbReference>
<organism evidence="2 3">
    <name type="scientific">Neolewinella lacunae</name>
    <dbReference type="NCBI Taxonomy" id="1517758"/>
    <lineage>
        <taxon>Bacteria</taxon>
        <taxon>Pseudomonadati</taxon>
        <taxon>Bacteroidota</taxon>
        <taxon>Saprospiria</taxon>
        <taxon>Saprospirales</taxon>
        <taxon>Lewinellaceae</taxon>
        <taxon>Neolewinella</taxon>
    </lineage>
</organism>
<keyword evidence="2" id="KW-0378">Hydrolase</keyword>
<reference evidence="2" key="1">
    <citation type="submission" date="2020-08" db="EMBL/GenBank/DDBJ databases">
        <title>Lewinella bacteria from marine environments.</title>
        <authorList>
            <person name="Zhong Y."/>
        </authorList>
    </citation>
    <scope>NUCLEOTIDE SEQUENCE</scope>
    <source>
        <strain evidence="2">KCTC 42187</strain>
    </source>
</reference>
<dbReference type="EMBL" id="JACSIT010000135">
    <property type="protein sequence ID" value="MBC6995339.1"/>
    <property type="molecule type" value="Genomic_DNA"/>
</dbReference>
<dbReference type="Proteomes" id="UP000650081">
    <property type="component" value="Unassembled WGS sequence"/>
</dbReference>
<dbReference type="PANTHER" id="PTHR43222:SF2">
    <property type="entry name" value="NUDIX HYDROLASE 23, CHLOROPLASTIC"/>
    <property type="match status" value="1"/>
</dbReference>
<dbReference type="InterPro" id="IPR015797">
    <property type="entry name" value="NUDIX_hydrolase-like_dom_sf"/>
</dbReference>
<accession>A0A923PL27</accession>
<dbReference type="PROSITE" id="PS51462">
    <property type="entry name" value="NUDIX"/>
    <property type="match status" value="1"/>
</dbReference>
<evidence type="ECO:0000313" key="2">
    <source>
        <dbReference type="EMBL" id="MBC6995339.1"/>
    </source>
</evidence>
<dbReference type="RefSeq" id="WP_187467377.1">
    <property type="nucleotide sequence ID" value="NZ_JACSIT010000135.1"/>
</dbReference>
<evidence type="ECO:0000259" key="1">
    <source>
        <dbReference type="PROSITE" id="PS51462"/>
    </source>
</evidence>
<dbReference type="PANTHER" id="PTHR43222">
    <property type="entry name" value="NUDIX HYDROLASE 23"/>
    <property type="match status" value="1"/>
</dbReference>
<dbReference type="AlphaFoldDB" id="A0A923PL27"/>
<gene>
    <name evidence="2" type="ORF">H9S92_14290</name>
</gene>
<name>A0A923PL27_9BACT</name>
<protein>
    <submittedName>
        <fullName evidence="2">NUDIX hydrolase</fullName>
    </submittedName>
</protein>
<sequence>MNFCSHCGSPDLHLVVPTGDNRPRQVCSACATIHYQNPKIVTGCLPVWEDKVLLCRRAIAPAYGLWNVPSGYLENGESVESGARREVWEEAAARVELDYLITLYNLEKINQIYLQFVGALVDGQYGVGEESLECALFTEDDIPWSEMAFTSSVFTLRRYFANRRSGRKLLHRACYPEE</sequence>
<comment type="caution">
    <text evidence="2">The sequence shown here is derived from an EMBL/GenBank/DDBJ whole genome shotgun (WGS) entry which is preliminary data.</text>
</comment>
<dbReference type="CDD" id="cd04511">
    <property type="entry name" value="NUDIX_Hydrolase"/>
    <property type="match status" value="1"/>
</dbReference>
<proteinExistence type="predicted"/>
<dbReference type="Gene3D" id="2.20.70.10">
    <property type="match status" value="1"/>
</dbReference>
<dbReference type="InterPro" id="IPR000086">
    <property type="entry name" value="NUDIX_hydrolase_dom"/>
</dbReference>
<dbReference type="InterPro" id="IPR029401">
    <property type="entry name" value="Nudix_N"/>
</dbReference>
<evidence type="ECO:0000313" key="3">
    <source>
        <dbReference type="Proteomes" id="UP000650081"/>
    </source>
</evidence>
<feature type="domain" description="Nudix hydrolase" evidence="1">
    <location>
        <begin position="37"/>
        <end position="160"/>
    </location>
</feature>
<keyword evidence="3" id="KW-1185">Reference proteome</keyword>
<dbReference type="Gene3D" id="3.90.79.10">
    <property type="entry name" value="Nucleoside Triphosphate Pyrophosphohydrolase"/>
    <property type="match status" value="1"/>
</dbReference>
<dbReference type="GO" id="GO:0016787">
    <property type="term" value="F:hydrolase activity"/>
    <property type="evidence" value="ECO:0007669"/>
    <property type="project" value="UniProtKB-KW"/>
</dbReference>
<dbReference type="SUPFAM" id="SSF55811">
    <property type="entry name" value="Nudix"/>
    <property type="match status" value="1"/>
</dbReference>